<reference evidence="1 2" key="1">
    <citation type="submission" date="2024-03" db="EMBL/GenBank/DDBJ databases">
        <title>Human intestinal bacterial collection.</title>
        <authorList>
            <person name="Pauvert C."/>
            <person name="Hitch T.C.A."/>
            <person name="Clavel T."/>
        </authorList>
    </citation>
    <scope>NUCLEOTIDE SEQUENCE [LARGE SCALE GENOMIC DNA]</scope>
    <source>
        <strain evidence="1 2">CLA-JM-H44</strain>
    </source>
</reference>
<evidence type="ECO:0000313" key="2">
    <source>
        <dbReference type="Proteomes" id="UP001489509"/>
    </source>
</evidence>
<keyword evidence="2" id="KW-1185">Reference proteome</keyword>
<dbReference type="RefSeq" id="WP_349218540.1">
    <property type="nucleotide sequence ID" value="NZ_JBBMFD010000005.1"/>
</dbReference>
<accession>A0ABV1E0N9</accession>
<protein>
    <submittedName>
        <fullName evidence="1">Uncharacterized protein</fullName>
    </submittedName>
</protein>
<sequence length="140" mass="16581">MKRASILSELKTQRPYLLREYGKADGSLVSCKKIFHIRADYDGYRWWNTIWPCREELATPQVCREADLMYERLTADDAFRDLAALRKFCGKHPEAAVHGCGDEYNFYFEGERCTYWLRCITRSKDYNLYLHVFAKEDENG</sequence>
<dbReference type="Proteomes" id="UP001489509">
    <property type="component" value="Unassembled WGS sequence"/>
</dbReference>
<gene>
    <name evidence="1" type="ORF">WMO26_04835</name>
</gene>
<dbReference type="EMBL" id="JBBMFD010000005">
    <property type="protein sequence ID" value="MEQ2440147.1"/>
    <property type="molecule type" value="Genomic_DNA"/>
</dbReference>
<comment type="caution">
    <text evidence="1">The sequence shown here is derived from an EMBL/GenBank/DDBJ whole genome shotgun (WGS) entry which is preliminary data.</text>
</comment>
<proteinExistence type="predicted"/>
<name>A0ABV1E0N9_9FIRM</name>
<evidence type="ECO:0000313" key="1">
    <source>
        <dbReference type="EMBL" id="MEQ2440147.1"/>
    </source>
</evidence>
<organism evidence="1 2">
    <name type="scientific">Solibaculum intestinale</name>
    <dbReference type="NCBI Taxonomy" id="3133165"/>
    <lineage>
        <taxon>Bacteria</taxon>
        <taxon>Bacillati</taxon>
        <taxon>Bacillota</taxon>
        <taxon>Clostridia</taxon>
        <taxon>Eubacteriales</taxon>
        <taxon>Oscillospiraceae</taxon>
        <taxon>Solibaculum</taxon>
    </lineage>
</organism>